<name>A0A1Z4LK24_9CYAN</name>
<dbReference type="InterPro" id="IPR000719">
    <property type="entry name" value="Prot_kinase_dom"/>
</dbReference>
<keyword evidence="2" id="KW-1133">Transmembrane helix</keyword>
<dbReference type="Proteomes" id="UP000218418">
    <property type="component" value="Chromosome"/>
</dbReference>
<dbReference type="SUPFAM" id="SSF53850">
    <property type="entry name" value="Periplasmic binding protein-like II"/>
    <property type="match status" value="1"/>
</dbReference>
<dbReference type="PANTHER" id="PTHR30570:SF1">
    <property type="entry name" value="PHOSPHATE-BINDING PROTEIN PSTS"/>
    <property type="match status" value="1"/>
</dbReference>
<dbReference type="GO" id="GO:0004672">
    <property type="term" value="F:protein kinase activity"/>
    <property type="evidence" value="ECO:0007669"/>
    <property type="project" value="InterPro"/>
</dbReference>
<keyword evidence="2" id="KW-0812">Transmembrane</keyword>
<sequence length="776" mass="87179">MLKKFPKTVSKVPKAVVKAYLKRYPAKLRLSRFNKLKKYAWMQSMWVEIRDELFPEETSTTEESSIVVAKPVLLPPAAGVQLFNSPYGRYSCTQGNPLNCDNSVITEEEFESACSVCGFPKLLPVKSLIKGQLGTYRIEQHIGRRGIGFQYAATQLGVNQPVVIKEYLLPERYFNAEEITQRKQGFKSLAGFSLADGRIQDLRCLQPLEAIVDEIQPRCYLIMDERGGSATLNRYLSLGAFSPLQVRAILQMVLQSLEFLHGQKFRLPSGKIIDGLVHGNLSLDSLVLIGNWEPGADIESTDFFVYLCDLAIWEQLFQPLTVESKIQRGSQDLVALGYIAFYLLAGKVVTDSGQALDPKIENHWNCLDLDLKHFILRLMELEVPFENAEIARQELLRLPKVEFISSNFLPEEVKLLPPAKKKYSRLLILLMSVLGLGLIGGLVWLLFAKPQSSVAESNTPVPCCLNKIKAIPNGKFTYTASAKGIWEYVFQEEDLIRKSETLEERIQTAQPTLKLNYQPSKSREEAISKVDSGAADFAIVPLIEPLPNSLKSEIIAYDGLVPIVAFSYSQRDKGLPKKLKGKITLNQLEQLYSGNINYWDEIKGPTVPVELYAPQDKEAREIFTSRILNNQQTHWGDNLMNSQVRLLSEIPMMRAVIKDFEDRQTGGIGFSSISKIVGQCSVYPLALQKKGKSPVQPLIMDNGKPINPSLDLCDRKGSYYPNIELFKTGKYPLAYPIAVVYPRDNDRSPIGEKFAQILKTREGQRLLGKTGLVTGE</sequence>
<keyword evidence="1" id="KW-0732">Signal</keyword>
<dbReference type="InterPro" id="IPR024370">
    <property type="entry name" value="PBP_domain"/>
</dbReference>
<accession>A0A1Z4LK24</accession>
<feature type="transmembrane region" description="Helical" evidence="2">
    <location>
        <begin position="426"/>
        <end position="447"/>
    </location>
</feature>
<reference evidence="4 5" key="1">
    <citation type="submission" date="2017-06" db="EMBL/GenBank/DDBJ databases">
        <title>Genome sequencing of cyanobaciteial culture collection at National Institute for Environmental Studies (NIES).</title>
        <authorList>
            <person name="Hirose Y."/>
            <person name="Shimura Y."/>
            <person name="Fujisawa T."/>
            <person name="Nakamura Y."/>
            <person name="Kawachi M."/>
        </authorList>
    </citation>
    <scope>NUCLEOTIDE SEQUENCE [LARGE SCALE GENOMIC DNA]</scope>
    <source>
        <strain evidence="4 5">NIES-267</strain>
    </source>
</reference>
<evidence type="ECO:0000256" key="1">
    <source>
        <dbReference type="ARBA" id="ARBA00022729"/>
    </source>
</evidence>
<evidence type="ECO:0000313" key="4">
    <source>
        <dbReference type="EMBL" id="BAY81587.1"/>
    </source>
</evidence>
<keyword evidence="5" id="KW-1185">Reference proteome</keyword>
<feature type="domain" description="Protein kinase" evidence="3">
    <location>
        <begin position="136"/>
        <end position="434"/>
    </location>
</feature>
<evidence type="ECO:0000256" key="2">
    <source>
        <dbReference type="SAM" id="Phobius"/>
    </source>
</evidence>
<dbReference type="Gene3D" id="3.40.190.10">
    <property type="entry name" value="Periplasmic binding protein-like II"/>
    <property type="match status" value="2"/>
</dbReference>
<proteinExistence type="predicted"/>
<dbReference type="GO" id="GO:0005524">
    <property type="term" value="F:ATP binding"/>
    <property type="evidence" value="ECO:0007669"/>
    <property type="project" value="InterPro"/>
</dbReference>
<dbReference type="AlphaFoldDB" id="A0A1Z4LK24"/>
<dbReference type="SUPFAM" id="SSF56112">
    <property type="entry name" value="Protein kinase-like (PK-like)"/>
    <property type="match status" value="1"/>
</dbReference>
<organism evidence="4 5">
    <name type="scientific">Calothrix parasitica NIES-267</name>
    <dbReference type="NCBI Taxonomy" id="1973488"/>
    <lineage>
        <taxon>Bacteria</taxon>
        <taxon>Bacillati</taxon>
        <taxon>Cyanobacteriota</taxon>
        <taxon>Cyanophyceae</taxon>
        <taxon>Nostocales</taxon>
        <taxon>Calotrichaceae</taxon>
        <taxon>Calothrix</taxon>
    </lineage>
</organism>
<gene>
    <name evidence="4" type="ORF">NIES267_10640</name>
</gene>
<evidence type="ECO:0000259" key="3">
    <source>
        <dbReference type="PROSITE" id="PS50011"/>
    </source>
</evidence>
<dbReference type="OrthoDB" id="507876at2"/>
<dbReference type="PANTHER" id="PTHR30570">
    <property type="entry name" value="PERIPLASMIC PHOSPHATE BINDING COMPONENT OF PHOSPHATE ABC TRANSPORTER"/>
    <property type="match status" value="1"/>
</dbReference>
<dbReference type="InterPro" id="IPR050811">
    <property type="entry name" value="Phosphate_ABC_transporter"/>
</dbReference>
<protein>
    <recommendedName>
        <fullName evidence="3">Protein kinase domain-containing protein</fullName>
    </recommendedName>
</protein>
<evidence type="ECO:0000313" key="5">
    <source>
        <dbReference type="Proteomes" id="UP000218418"/>
    </source>
</evidence>
<keyword evidence="2" id="KW-0472">Membrane</keyword>
<dbReference type="InterPro" id="IPR011009">
    <property type="entry name" value="Kinase-like_dom_sf"/>
</dbReference>
<dbReference type="EMBL" id="AP018227">
    <property type="protein sequence ID" value="BAY81587.1"/>
    <property type="molecule type" value="Genomic_DNA"/>
</dbReference>
<dbReference type="Pfam" id="PF12849">
    <property type="entry name" value="PBP_like_2"/>
    <property type="match status" value="1"/>
</dbReference>
<dbReference type="PROSITE" id="PS50011">
    <property type="entry name" value="PROTEIN_KINASE_DOM"/>
    <property type="match status" value="1"/>
</dbReference>